<gene>
    <name evidence="3" type="ORF">IEQ44_06480</name>
</gene>
<dbReference type="Proteomes" id="UP000756387">
    <property type="component" value="Unassembled WGS sequence"/>
</dbReference>
<evidence type="ECO:0000256" key="1">
    <source>
        <dbReference type="SAM" id="SignalP"/>
    </source>
</evidence>
<reference evidence="3 4" key="1">
    <citation type="submission" date="2020-10" db="EMBL/GenBank/DDBJ databases">
        <title>Nocardioides sp. isolated from sludge.</title>
        <authorList>
            <person name="Zhang X."/>
        </authorList>
    </citation>
    <scope>NUCLEOTIDE SEQUENCE [LARGE SCALE GENOMIC DNA]</scope>
    <source>
        <strain evidence="3 4">Y6</strain>
    </source>
</reference>
<protein>
    <submittedName>
        <fullName evidence="3">Rhodanese-like domain-containing protein</fullName>
    </submittedName>
</protein>
<evidence type="ECO:0000313" key="3">
    <source>
        <dbReference type="EMBL" id="MBE7324293.1"/>
    </source>
</evidence>
<dbReference type="CDD" id="cd00158">
    <property type="entry name" value="RHOD"/>
    <property type="match status" value="1"/>
</dbReference>
<feature type="signal peptide" evidence="1">
    <location>
        <begin position="1"/>
        <end position="29"/>
    </location>
</feature>
<evidence type="ECO:0000259" key="2">
    <source>
        <dbReference type="PROSITE" id="PS50206"/>
    </source>
</evidence>
<dbReference type="SUPFAM" id="SSF52821">
    <property type="entry name" value="Rhodanese/Cell cycle control phosphatase"/>
    <property type="match status" value="1"/>
</dbReference>
<comment type="caution">
    <text evidence="3">The sequence shown here is derived from an EMBL/GenBank/DDBJ whole genome shotgun (WGS) entry which is preliminary data.</text>
</comment>
<dbReference type="Gene3D" id="3.40.250.10">
    <property type="entry name" value="Rhodanese-like domain"/>
    <property type="match status" value="1"/>
</dbReference>
<dbReference type="RefSeq" id="WP_193637628.1">
    <property type="nucleotide sequence ID" value="NZ_JADCSA010000005.1"/>
</dbReference>
<dbReference type="PROSITE" id="PS51257">
    <property type="entry name" value="PROKAR_LIPOPROTEIN"/>
    <property type="match status" value="1"/>
</dbReference>
<dbReference type="InterPro" id="IPR036873">
    <property type="entry name" value="Rhodanese-like_dom_sf"/>
</dbReference>
<dbReference type="Pfam" id="PF00581">
    <property type="entry name" value="Rhodanese"/>
    <property type="match status" value="1"/>
</dbReference>
<dbReference type="PROSITE" id="PS50206">
    <property type="entry name" value="RHODANESE_3"/>
    <property type="match status" value="1"/>
</dbReference>
<dbReference type="InterPro" id="IPR001763">
    <property type="entry name" value="Rhodanese-like_dom"/>
</dbReference>
<feature type="domain" description="Rhodanese" evidence="2">
    <location>
        <begin position="44"/>
        <end position="104"/>
    </location>
</feature>
<sequence length="104" mass="10384">MKHATTRAARLLVALATALLATGFLTSCGSDGDSGSAEGAEVGVEAFAERLDDLDPDATYAVYCRSGSRSGVAVDQLVSAGFDDVAHLGGGIGAWQSAGGPVEP</sequence>
<keyword evidence="4" id="KW-1185">Reference proteome</keyword>
<keyword evidence="1" id="KW-0732">Signal</keyword>
<name>A0ABR9RRU5_9ACTN</name>
<feature type="chain" id="PRO_5045169883" evidence="1">
    <location>
        <begin position="30"/>
        <end position="104"/>
    </location>
</feature>
<dbReference type="EMBL" id="JADCSA010000005">
    <property type="protein sequence ID" value="MBE7324293.1"/>
    <property type="molecule type" value="Genomic_DNA"/>
</dbReference>
<accession>A0ABR9RRU5</accession>
<evidence type="ECO:0000313" key="4">
    <source>
        <dbReference type="Proteomes" id="UP000756387"/>
    </source>
</evidence>
<organism evidence="3 4">
    <name type="scientific">Nocardioides malaquae</name>
    <dbReference type="NCBI Taxonomy" id="2773426"/>
    <lineage>
        <taxon>Bacteria</taxon>
        <taxon>Bacillati</taxon>
        <taxon>Actinomycetota</taxon>
        <taxon>Actinomycetes</taxon>
        <taxon>Propionibacteriales</taxon>
        <taxon>Nocardioidaceae</taxon>
        <taxon>Nocardioides</taxon>
    </lineage>
</organism>
<proteinExistence type="predicted"/>